<proteinExistence type="predicted"/>
<sequence>MLKELYYEQIVTGNMHQYNELISMWIPYMREIYKDDIELINESDITLEKYAKQRVDIQGKRNDMHFELVYTCENILVGFGFCAVDLGGIKGIIDPGYGYIMEYYIVLKMRRRGYATKLFQHVTYLFKKHGVTQMYLTPDSISGIPFWTTVGFKNSEKIDPDNNMPIYEKRIE</sequence>
<dbReference type="CDD" id="cd04301">
    <property type="entry name" value="NAT_SF"/>
    <property type="match status" value="1"/>
</dbReference>
<dbReference type="InterPro" id="IPR016181">
    <property type="entry name" value="Acyl_CoA_acyltransferase"/>
</dbReference>
<accession>A0A1V4IYC9</accession>
<evidence type="ECO:0000313" key="3">
    <source>
        <dbReference type="Proteomes" id="UP000190080"/>
    </source>
</evidence>
<dbReference type="EMBL" id="MZGV01000004">
    <property type="protein sequence ID" value="OPJ64397.1"/>
    <property type="molecule type" value="Genomic_DNA"/>
</dbReference>
<gene>
    <name evidence="2" type="ORF">CLORY_05910</name>
</gene>
<dbReference type="Gene3D" id="3.40.630.30">
    <property type="match status" value="1"/>
</dbReference>
<dbReference type="GO" id="GO:0016747">
    <property type="term" value="F:acyltransferase activity, transferring groups other than amino-acyl groups"/>
    <property type="evidence" value="ECO:0007669"/>
    <property type="project" value="InterPro"/>
</dbReference>
<evidence type="ECO:0000313" key="2">
    <source>
        <dbReference type="EMBL" id="OPJ64397.1"/>
    </source>
</evidence>
<keyword evidence="3" id="KW-1185">Reference proteome</keyword>
<organism evidence="2 3">
    <name type="scientific">Clostridium oryzae</name>
    <dbReference type="NCBI Taxonomy" id="1450648"/>
    <lineage>
        <taxon>Bacteria</taxon>
        <taxon>Bacillati</taxon>
        <taxon>Bacillota</taxon>
        <taxon>Clostridia</taxon>
        <taxon>Eubacteriales</taxon>
        <taxon>Clostridiaceae</taxon>
        <taxon>Clostridium</taxon>
    </lineage>
</organism>
<dbReference type="SUPFAM" id="SSF55729">
    <property type="entry name" value="Acyl-CoA N-acyltransferases (Nat)"/>
    <property type="match status" value="1"/>
</dbReference>
<dbReference type="STRING" id="1450648.CLORY_05910"/>
<name>A0A1V4IYC9_9CLOT</name>
<dbReference type="Pfam" id="PF00583">
    <property type="entry name" value="Acetyltransf_1"/>
    <property type="match status" value="1"/>
</dbReference>
<dbReference type="AlphaFoldDB" id="A0A1V4IYC9"/>
<dbReference type="OrthoDB" id="5419426at2"/>
<comment type="caution">
    <text evidence="2">The sequence shown here is derived from an EMBL/GenBank/DDBJ whole genome shotgun (WGS) entry which is preliminary data.</text>
</comment>
<evidence type="ECO:0000259" key="1">
    <source>
        <dbReference type="PROSITE" id="PS51186"/>
    </source>
</evidence>
<feature type="domain" description="N-acetyltransferase" evidence="1">
    <location>
        <begin position="27"/>
        <end position="172"/>
    </location>
</feature>
<protein>
    <recommendedName>
        <fullName evidence="1">N-acetyltransferase domain-containing protein</fullName>
    </recommendedName>
</protein>
<dbReference type="InterPro" id="IPR000182">
    <property type="entry name" value="GNAT_dom"/>
</dbReference>
<dbReference type="Proteomes" id="UP000190080">
    <property type="component" value="Unassembled WGS sequence"/>
</dbReference>
<dbReference type="RefSeq" id="WP_079422044.1">
    <property type="nucleotide sequence ID" value="NZ_MZGV01000004.1"/>
</dbReference>
<reference evidence="2 3" key="1">
    <citation type="submission" date="2017-03" db="EMBL/GenBank/DDBJ databases">
        <title>Genome sequence of Clostridium oryzae DSM 28571.</title>
        <authorList>
            <person name="Poehlein A."/>
            <person name="Daniel R."/>
        </authorList>
    </citation>
    <scope>NUCLEOTIDE SEQUENCE [LARGE SCALE GENOMIC DNA]</scope>
    <source>
        <strain evidence="2 3">DSM 28571</strain>
    </source>
</reference>
<dbReference type="PROSITE" id="PS51186">
    <property type="entry name" value="GNAT"/>
    <property type="match status" value="1"/>
</dbReference>